<feature type="transmembrane region" description="Helical" evidence="5">
    <location>
        <begin position="109"/>
        <end position="131"/>
    </location>
</feature>
<dbReference type="Pfam" id="PF04932">
    <property type="entry name" value="Wzy_C"/>
    <property type="match status" value="1"/>
</dbReference>
<evidence type="ECO:0000256" key="2">
    <source>
        <dbReference type="ARBA" id="ARBA00022692"/>
    </source>
</evidence>
<protein>
    <recommendedName>
        <fullName evidence="6">O-antigen ligase-related domain-containing protein</fullName>
    </recommendedName>
</protein>
<feature type="transmembrane region" description="Helical" evidence="5">
    <location>
        <begin position="326"/>
        <end position="343"/>
    </location>
</feature>
<feature type="transmembrane region" description="Helical" evidence="5">
    <location>
        <begin position="64"/>
        <end position="89"/>
    </location>
</feature>
<dbReference type="InterPro" id="IPR051533">
    <property type="entry name" value="WaaL-like"/>
</dbReference>
<feature type="domain" description="O-antigen ligase-related" evidence="6">
    <location>
        <begin position="146"/>
        <end position="277"/>
    </location>
</feature>
<keyword evidence="4 5" id="KW-0472">Membrane</keyword>
<dbReference type="GO" id="GO:0016020">
    <property type="term" value="C:membrane"/>
    <property type="evidence" value="ECO:0007669"/>
    <property type="project" value="UniProtKB-SubCell"/>
</dbReference>
<proteinExistence type="predicted"/>
<feature type="transmembrane region" description="Helical" evidence="5">
    <location>
        <begin position="140"/>
        <end position="156"/>
    </location>
</feature>
<evidence type="ECO:0000313" key="7">
    <source>
        <dbReference type="EMBL" id="MPM35933.1"/>
    </source>
</evidence>
<dbReference type="PANTHER" id="PTHR37422:SF13">
    <property type="entry name" value="LIPOPOLYSACCHARIDE BIOSYNTHESIS PROTEIN PA4999-RELATED"/>
    <property type="match status" value="1"/>
</dbReference>
<feature type="transmembrane region" description="Helical" evidence="5">
    <location>
        <begin position="301"/>
        <end position="320"/>
    </location>
</feature>
<dbReference type="PANTHER" id="PTHR37422">
    <property type="entry name" value="TEICHURONIC ACID BIOSYNTHESIS PROTEIN TUAE"/>
    <property type="match status" value="1"/>
</dbReference>
<gene>
    <name evidence="7" type="ORF">SDC9_82527</name>
</gene>
<comment type="subcellular location">
    <subcellularLocation>
        <location evidence="1">Membrane</location>
        <topology evidence="1">Multi-pass membrane protein</topology>
    </subcellularLocation>
</comment>
<reference evidence="7" key="1">
    <citation type="submission" date="2019-08" db="EMBL/GenBank/DDBJ databases">
        <authorList>
            <person name="Kucharzyk K."/>
            <person name="Murdoch R.W."/>
            <person name="Higgins S."/>
            <person name="Loffler F."/>
        </authorList>
    </citation>
    <scope>NUCLEOTIDE SEQUENCE</scope>
</reference>
<dbReference type="AlphaFoldDB" id="A0A644ZB38"/>
<organism evidence="7">
    <name type="scientific">bioreactor metagenome</name>
    <dbReference type="NCBI Taxonomy" id="1076179"/>
    <lineage>
        <taxon>unclassified sequences</taxon>
        <taxon>metagenomes</taxon>
        <taxon>ecological metagenomes</taxon>
    </lineage>
</organism>
<feature type="transmembrane region" description="Helical" evidence="5">
    <location>
        <begin position="186"/>
        <end position="203"/>
    </location>
</feature>
<comment type="caution">
    <text evidence="7">The sequence shown here is derived from an EMBL/GenBank/DDBJ whole genome shotgun (WGS) entry which is preliminary data.</text>
</comment>
<dbReference type="InterPro" id="IPR007016">
    <property type="entry name" value="O-antigen_ligase-rel_domated"/>
</dbReference>
<evidence type="ECO:0000256" key="1">
    <source>
        <dbReference type="ARBA" id="ARBA00004141"/>
    </source>
</evidence>
<keyword evidence="2 5" id="KW-0812">Transmembrane</keyword>
<evidence type="ECO:0000259" key="6">
    <source>
        <dbReference type="Pfam" id="PF04932"/>
    </source>
</evidence>
<name>A0A644ZB38_9ZZZZ</name>
<evidence type="ECO:0000256" key="4">
    <source>
        <dbReference type="ARBA" id="ARBA00023136"/>
    </source>
</evidence>
<keyword evidence="3 5" id="KW-1133">Transmembrane helix</keyword>
<sequence length="360" mass="40736">MKVNIYTIHMLLASFFLLCLLTLLVSVIPVNTGKGVLKLLSTILIVITLAQFNSWKIVYINGFILLGLVHVFATIVQFFSSATISSIAIKLLSPNSYLISQSLLNNGAYAGLTDQVGINGFYITLSVLYWLQVYKNKRSLKYLVLIGIMIFALILTGKRSMFLAVFIGFLLLSVSSGKINFKLKNVIYSLLAILFIVYLFTFVPQANRLLIRVFGLSGGDYSSNRFDMWDTLLSLSIKKPILGYGYWTSGSVLGFTPHNAFLQILFETGMIGFILWCLILMKIVSITYKAYKSDIPQKYRYYSLSVITSFSIWSLTGNPIIDTYPFLMFLLIPNVLSANIKWFEHKQIHKNRAFTVSNRK</sequence>
<feature type="transmembrane region" description="Helical" evidence="5">
    <location>
        <begin position="260"/>
        <end position="281"/>
    </location>
</feature>
<evidence type="ECO:0000256" key="3">
    <source>
        <dbReference type="ARBA" id="ARBA00022989"/>
    </source>
</evidence>
<feature type="transmembrane region" description="Helical" evidence="5">
    <location>
        <begin position="162"/>
        <end position="179"/>
    </location>
</feature>
<accession>A0A644ZB38</accession>
<evidence type="ECO:0000256" key="5">
    <source>
        <dbReference type="SAM" id="Phobius"/>
    </source>
</evidence>
<dbReference type="EMBL" id="VSSQ01007441">
    <property type="protein sequence ID" value="MPM35933.1"/>
    <property type="molecule type" value="Genomic_DNA"/>
</dbReference>